<sequence length="84" mass="9509">MCYEGHLCSLYNLAIAADSQNKSQYMTEESSCWTDLKTQEEGESWQHKIIGLEPEHANGSTEEISQYKNGIAMNLMEILTTVYA</sequence>
<comment type="caution">
    <text evidence="1">The sequence shown here is derived from an EMBL/GenBank/DDBJ whole genome shotgun (WGS) entry which is preliminary data.</text>
</comment>
<dbReference type="AlphaFoldDB" id="A0AAN8X6X6"/>
<proteinExistence type="predicted"/>
<evidence type="ECO:0000313" key="2">
    <source>
        <dbReference type="Proteomes" id="UP001381693"/>
    </source>
</evidence>
<dbReference type="EMBL" id="JAXCGZ010007606">
    <property type="protein sequence ID" value="KAK7078990.1"/>
    <property type="molecule type" value="Genomic_DNA"/>
</dbReference>
<organism evidence="1 2">
    <name type="scientific">Halocaridina rubra</name>
    <name type="common">Hawaiian red shrimp</name>
    <dbReference type="NCBI Taxonomy" id="373956"/>
    <lineage>
        <taxon>Eukaryota</taxon>
        <taxon>Metazoa</taxon>
        <taxon>Ecdysozoa</taxon>
        <taxon>Arthropoda</taxon>
        <taxon>Crustacea</taxon>
        <taxon>Multicrustacea</taxon>
        <taxon>Malacostraca</taxon>
        <taxon>Eumalacostraca</taxon>
        <taxon>Eucarida</taxon>
        <taxon>Decapoda</taxon>
        <taxon>Pleocyemata</taxon>
        <taxon>Caridea</taxon>
        <taxon>Atyoidea</taxon>
        <taxon>Atyidae</taxon>
        <taxon>Halocaridina</taxon>
    </lineage>
</organism>
<keyword evidence="2" id="KW-1185">Reference proteome</keyword>
<protein>
    <submittedName>
        <fullName evidence="1">Uncharacterized protein</fullName>
    </submittedName>
</protein>
<name>A0AAN8X6X6_HALRR</name>
<reference evidence="1 2" key="1">
    <citation type="submission" date="2023-11" db="EMBL/GenBank/DDBJ databases">
        <title>Halocaridina rubra genome assembly.</title>
        <authorList>
            <person name="Smith C."/>
        </authorList>
    </citation>
    <scope>NUCLEOTIDE SEQUENCE [LARGE SCALE GENOMIC DNA]</scope>
    <source>
        <strain evidence="1">EP-1</strain>
        <tissue evidence="1">Whole</tissue>
    </source>
</reference>
<gene>
    <name evidence="1" type="ORF">SK128_026266</name>
</gene>
<evidence type="ECO:0000313" key="1">
    <source>
        <dbReference type="EMBL" id="KAK7078990.1"/>
    </source>
</evidence>
<dbReference type="Proteomes" id="UP001381693">
    <property type="component" value="Unassembled WGS sequence"/>
</dbReference>
<accession>A0AAN8X6X6</accession>